<gene>
    <name evidence="2" type="ORF">I206_05170</name>
    <name evidence="3" type="ORF">I206_107285</name>
</gene>
<sequence length="87" mass="9929">MGNKSSTLSKNNTHSDTKPDQAPKNIKKIKQNETSHELLPPTYTTNVFPELHSERLRRELIAIDAMRAEIRAKKQVEDGLPAYTEKK</sequence>
<dbReference type="AlphaFoldDB" id="A0A1B9HYN0"/>
<dbReference type="RefSeq" id="XP_019009612.1">
    <property type="nucleotide sequence ID" value="XM_019156894.1"/>
</dbReference>
<dbReference type="Proteomes" id="UP000094020">
    <property type="component" value="Chromosome 10"/>
</dbReference>
<reference evidence="3" key="4">
    <citation type="submission" date="2024-02" db="EMBL/GenBank/DDBJ databases">
        <title>Comparative genomics of Cryptococcus and Kwoniella reveals pathogenesis evolution and contrasting modes of karyotype evolution via chromosome fusion or intercentromeric recombination.</title>
        <authorList>
            <person name="Coelho M.A."/>
            <person name="David-Palma M."/>
            <person name="Shea T."/>
            <person name="Bowers K."/>
            <person name="McGinley-Smith S."/>
            <person name="Mohammad A.W."/>
            <person name="Gnirke A."/>
            <person name="Yurkov A.M."/>
            <person name="Nowrousian M."/>
            <person name="Sun S."/>
            <person name="Cuomo C.A."/>
            <person name="Heitman J."/>
        </authorList>
    </citation>
    <scope>NUCLEOTIDE SEQUENCE</scope>
    <source>
        <strain evidence="3">CBS 10737</strain>
    </source>
</reference>
<reference evidence="2" key="1">
    <citation type="submission" date="2013-07" db="EMBL/GenBank/DDBJ databases">
        <title>The Genome Sequence of Cryptococcus pinus CBS10737.</title>
        <authorList>
            <consortium name="The Broad Institute Genome Sequencing Platform"/>
            <person name="Cuomo C."/>
            <person name="Litvintseva A."/>
            <person name="Chen Y."/>
            <person name="Heitman J."/>
            <person name="Sun S."/>
            <person name="Springer D."/>
            <person name="Dromer F."/>
            <person name="Young S.K."/>
            <person name="Zeng Q."/>
            <person name="Gargeya S."/>
            <person name="Fitzgerald M."/>
            <person name="Abouelleil A."/>
            <person name="Alvarado L."/>
            <person name="Berlin A.M."/>
            <person name="Chapman S.B."/>
            <person name="Dewar J."/>
            <person name="Goldberg J."/>
            <person name="Griggs A."/>
            <person name="Gujja S."/>
            <person name="Hansen M."/>
            <person name="Howarth C."/>
            <person name="Imamovic A."/>
            <person name="Larimer J."/>
            <person name="McCowan C."/>
            <person name="Murphy C."/>
            <person name="Pearson M."/>
            <person name="Priest M."/>
            <person name="Roberts A."/>
            <person name="Saif S."/>
            <person name="Shea T."/>
            <person name="Sykes S."/>
            <person name="Wortman J."/>
            <person name="Nusbaum C."/>
            <person name="Birren B."/>
        </authorList>
    </citation>
    <scope>NUCLEOTIDE SEQUENCE [LARGE SCALE GENOMIC DNA]</scope>
    <source>
        <strain evidence="2">CBS 10737</strain>
    </source>
</reference>
<dbReference type="GeneID" id="30173539"/>
<evidence type="ECO:0000313" key="2">
    <source>
        <dbReference type="EMBL" id="OCF48393.1"/>
    </source>
</evidence>
<protein>
    <submittedName>
        <fullName evidence="2">Uncharacterized protein</fullName>
    </submittedName>
</protein>
<evidence type="ECO:0000256" key="1">
    <source>
        <dbReference type="SAM" id="MobiDB-lite"/>
    </source>
</evidence>
<accession>A0A1B9HYN0</accession>
<name>A0A1B9HYN0_9TREE</name>
<dbReference type="OrthoDB" id="10505600at2759"/>
<reference evidence="3" key="2">
    <citation type="submission" date="2013-07" db="EMBL/GenBank/DDBJ databases">
        <authorList>
            <consortium name="The Broad Institute Genome Sequencing Platform"/>
            <person name="Cuomo C."/>
            <person name="Litvintseva A."/>
            <person name="Chen Y."/>
            <person name="Heitman J."/>
            <person name="Sun S."/>
            <person name="Springer D."/>
            <person name="Dromer F."/>
            <person name="Young S.K."/>
            <person name="Zeng Q."/>
            <person name="Gargeya S."/>
            <person name="Fitzgerald M."/>
            <person name="Abouelleil A."/>
            <person name="Alvarado L."/>
            <person name="Berlin A.M."/>
            <person name="Chapman S.B."/>
            <person name="Dewar J."/>
            <person name="Goldberg J."/>
            <person name="Griggs A."/>
            <person name="Gujja S."/>
            <person name="Hansen M."/>
            <person name="Howarth C."/>
            <person name="Imamovic A."/>
            <person name="Larimer J."/>
            <person name="McCowan C."/>
            <person name="Murphy C."/>
            <person name="Pearson M."/>
            <person name="Priest M."/>
            <person name="Roberts A."/>
            <person name="Saif S."/>
            <person name="Shea T."/>
            <person name="Sykes S."/>
            <person name="Wortman J."/>
            <person name="Nusbaum C."/>
            <person name="Birren B."/>
        </authorList>
    </citation>
    <scope>NUCLEOTIDE SEQUENCE</scope>
    <source>
        <strain evidence="3">CBS 10737</strain>
    </source>
</reference>
<organism evidence="2">
    <name type="scientific">Kwoniella pini CBS 10737</name>
    <dbReference type="NCBI Taxonomy" id="1296096"/>
    <lineage>
        <taxon>Eukaryota</taxon>
        <taxon>Fungi</taxon>
        <taxon>Dikarya</taxon>
        <taxon>Basidiomycota</taxon>
        <taxon>Agaricomycotina</taxon>
        <taxon>Tremellomycetes</taxon>
        <taxon>Tremellales</taxon>
        <taxon>Cryptococcaceae</taxon>
        <taxon>Kwoniella</taxon>
    </lineage>
</organism>
<dbReference type="EMBL" id="KI894013">
    <property type="protein sequence ID" value="OCF48393.1"/>
    <property type="molecule type" value="Genomic_DNA"/>
</dbReference>
<reference evidence="2" key="3">
    <citation type="submission" date="2016-07" db="EMBL/GenBank/DDBJ databases">
        <title>Evolution of pathogenesis and genome organization in the Tremellales.</title>
        <authorList>
            <person name="Cuomo C."/>
            <person name="Litvintseva A."/>
            <person name="Heitman J."/>
            <person name="Chen Y."/>
            <person name="Sun S."/>
            <person name="Springer D."/>
            <person name="Dromer F."/>
            <person name="Young S."/>
            <person name="Zeng Q."/>
            <person name="Chapman S."/>
            <person name="Gujja S."/>
            <person name="Saif S."/>
            <person name="Birren B."/>
        </authorList>
    </citation>
    <scope>NUCLEOTIDE SEQUENCE</scope>
    <source>
        <strain evidence="2">CBS 10737</strain>
    </source>
</reference>
<keyword evidence="4" id="KW-1185">Reference proteome</keyword>
<evidence type="ECO:0000313" key="4">
    <source>
        <dbReference type="Proteomes" id="UP000094020"/>
    </source>
</evidence>
<dbReference type="KEGG" id="kpin:30173539"/>
<evidence type="ECO:0000313" key="3">
    <source>
        <dbReference type="EMBL" id="WWC73318.1"/>
    </source>
</evidence>
<dbReference type="EMBL" id="CP144528">
    <property type="protein sequence ID" value="WWC73318.1"/>
    <property type="molecule type" value="Genomic_DNA"/>
</dbReference>
<feature type="region of interest" description="Disordered" evidence="1">
    <location>
        <begin position="1"/>
        <end position="41"/>
    </location>
</feature>
<feature type="compositionally biased region" description="Polar residues" evidence="1">
    <location>
        <begin position="1"/>
        <end position="12"/>
    </location>
</feature>
<proteinExistence type="predicted"/>